<proteinExistence type="predicted"/>
<dbReference type="KEGG" id="pbn:PADG_00371"/>
<organism evidence="1 2">
    <name type="scientific">Paracoccidioides brasiliensis (strain Pb18)</name>
    <dbReference type="NCBI Taxonomy" id="502780"/>
    <lineage>
        <taxon>Eukaryota</taxon>
        <taxon>Fungi</taxon>
        <taxon>Dikarya</taxon>
        <taxon>Ascomycota</taxon>
        <taxon>Pezizomycotina</taxon>
        <taxon>Eurotiomycetes</taxon>
        <taxon>Eurotiomycetidae</taxon>
        <taxon>Onygenales</taxon>
        <taxon>Ajellomycetaceae</taxon>
        <taxon>Paracoccidioides</taxon>
    </lineage>
</organism>
<keyword evidence="2" id="KW-1185">Reference proteome</keyword>
<dbReference type="Proteomes" id="UP000001628">
    <property type="component" value="Unassembled WGS sequence"/>
</dbReference>
<dbReference type="HOGENOM" id="CLU_1008656_0_0_1"/>
<dbReference type="VEuPathDB" id="FungiDB:PADG_00371"/>
<gene>
    <name evidence="1" type="ORF">PADG_00371</name>
</gene>
<dbReference type="InParanoid" id="C1G0I1"/>
<evidence type="ECO:0000313" key="1">
    <source>
        <dbReference type="EMBL" id="EEH44082.2"/>
    </source>
</evidence>
<dbReference type="GeneID" id="22580219"/>
<name>C1G0I1_PARBD</name>
<dbReference type="EMBL" id="KN275957">
    <property type="protein sequence ID" value="EEH44082.2"/>
    <property type="molecule type" value="Genomic_DNA"/>
</dbReference>
<protein>
    <submittedName>
        <fullName evidence="1">Uncharacterized protein</fullName>
    </submittedName>
</protein>
<dbReference type="AlphaFoldDB" id="C1G0I1"/>
<reference evidence="1 2" key="1">
    <citation type="journal article" date="2011" name="PLoS Genet.">
        <title>Comparative genomic analysis of human fungal pathogens causing paracoccidioidomycosis.</title>
        <authorList>
            <person name="Desjardins C.A."/>
            <person name="Champion M.D."/>
            <person name="Holder J.W."/>
            <person name="Muszewska A."/>
            <person name="Goldberg J."/>
            <person name="Bailao A.M."/>
            <person name="Brigido M.M."/>
            <person name="Ferreira M.E."/>
            <person name="Garcia A.M."/>
            <person name="Grynberg M."/>
            <person name="Gujja S."/>
            <person name="Heiman D.I."/>
            <person name="Henn M.R."/>
            <person name="Kodira C.D."/>
            <person name="Leon-Narvaez H."/>
            <person name="Longo L.V."/>
            <person name="Ma L.J."/>
            <person name="Malavazi I."/>
            <person name="Matsuo A.L."/>
            <person name="Morais F.V."/>
            <person name="Pereira M."/>
            <person name="Rodriguez-Brito S."/>
            <person name="Sakthikumar S."/>
            <person name="Salem-Izacc S.M."/>
            <person name="Sykes S.M."/>
            <person name="Teixeira M.M."/>
            <person name="Vallejo M.C."/>
            <person name="Walter M.E."/>
            <person name="Yandava C."/>
            <person name="Young S."/>
            <person name="Zeng Q."/>
            <person name="Zucker J."/>
            <person name="Felipe M.S."/>
            <person name="Goldman G.H."/>
            <person name="Haas B.J."/>
            <person name="McEwen J.G."/>
            <person name="Nino-Vega G."/>
            <person name="Puccia R."/>
            <person name="San-Blas G."/>
            <person name="Soares C.M."/>
            <person name="Birren B.W."/>
            <person name="Cuomo C.A."/>
        </authorList>
    </citation>
    <scope>NUCLEOTIDE SEQUENCE [LARGE SCALE GENOMIC DNA]</scope>
    <source>
        <strain evidence="1 2">Pb18</strain>
    </source>
</reference>
<dbReference type="RefSeq" id="XP_010755801.1">
    <property type="nucleotide sequence ID" value="XM_010757499.1"/>
</dbReference>
<sequence>MPVKDRHALQKGIFDFFWLAVLCNSMWPSILATSPFFSPSAGEFIKPATKWQNLKQKLITMISDGDRVRSRALLPLASSPQRNSVRATGVDVPELRDILSQTDLALHNMENIVVIVNSDKLEPSTTGLPGTWDSHPPPFFPSEDNPIPWMRMVDFDVDHFPESSAKSITPHAHSHRLYPPYWLVGSIRVHPLALNCDYDILTPIQSLNVRILESLPYHFPTPTFTGKILIWMHNIRLAVTRAEVQYKEVLRTFGQSDKTGVRWDNARAKMLSPPIN</sequence>
<accession>C1G0I1</accession>
<evidence type="ECO:0000313" key="2">
    <source>
        <dbReference type="Proteomes" id="UP000001628"/>
    </source>
</evidence>